<evidence type="ECO:0000313" key="3">
    <source>
        <dbReference type="Proteomes" id="UP000199636"/>
    </source>
</evidence>
<dbReference type="STRING" id="428992.SAMN05216272_101190"/>
<sequence length="92" mass="9960">MKAVVGLGKLIALLFWLALLANLLSPFAHPFATLMQVAGGLILLIHIVELLALGARLKGRPRPWLDRAQVLLFGIFHFLSLPQSAAQEGSHA</sequence>
<keyword evidence="1" id="KW-1133">Transmembrane helix</keyword>
<evidence type="ECO:0000256" key="1">
    <source>
        <dbReference type="SAM" id="Phobius"/>
    </source>
</evidence>
<organism evidence="2 3">
    <name type="scientific">Pseudomonas panipatensis</name>
    <dbReference type="NCBI Taxonomy" id="428992"/>
    <lineage>
        <taxon>Bacteria</taxon>
        <taxon>Pseudomonadati</taxon>
        <taxon>Pseudomonadota</taxon>
        <taxon>Gammaproteobacteria</taxon>
        <taxon>Pseudomonadales</taxon>
        <taxon>Pseudomonadaceae</taxon>
        <taxon>Pseudomonas</taxon>
    </lineage>
</organism>
<dbReference type="Proteomes" id="UP000199636">
    <property type="component" value="Unassembled WGS sequence"/>
</dbReference>
<proteinExistence type="predicted"/>
<reference evidence="3" key="1">
    <citation type="submission" date="2016-10" db="EMBL/GenBank/DDBJ databases">
        <authorList>
            <person name="Varghese N."/>
            <person name="Submissions S."/>
        </authorList>
    </citation>
    <scope>NUCLEOTIDE SEQUENCE [LARGE SCALE GENOMIC DNA]</scope>
    <source>
        <strain evidence="3">CCM 7469</strain>
    </source>
</reference>
<dbReference type="Pfam" id="PF06611">
    <property type="entry name" value="DUF1145"/>
    <property type="match status" value="1"/>
</dbReference>
<feature type="transmembrane region" description="Helical" evidence="1">
    <location>
        <begin position="36"/>
        <end position="57"/>
    </location>
</feature>
<gene>
    <name evidence="2" type="ORF">SAMN05216272_101190</name>
</gene>
<dbReference type="InterPro" id="IPR009525">
    <property type="entry name" value="DUF1145"/>
</dbReference>
<protein>
    <submittedName>
        <fullName evidence="2">Putative membrane protein</fullName>
    </submittedName>
</protein>
<keyword evidence="1" id="KW-0472">Membrane</keyword>
<accession>A0A1G8BRA5</accession>
<dbReference type="PANTHER" id="PTHR38775">
    <property type="entry name" value="INNER MEMBRANE PROTEIN-RELATED"/>
    <property type="match status" value="1"/>
</dbReference>
<dbReference type="AlphaFoldDB" id="A0A1G8BRA5"/>
<dbReference type="RefSeq" id="WP_090259890.1">
    <property type="nucleotide sequence ID" value="NZ_FNDS01000001.1"/>
</dbReference>
<keyword evidence="3" id="KW-1185">Reference proteome</keyword>
<dbReference type="OrthoDB" id="7032679at2"/>
<keyword evidence="1" id="KW-0812">Transmembrane</keyword>
<evidence type="ECO:0000313" key="2">
    <source>
        <dbReference type="EMBL" id="SDH35745.1"/>
    </source>
</evidence>
<name>A0A1G8BRA5_9PSED</name>
<dbReference type="PANTHER" id="PTHR38775:SF1">
    <property type="entry name" value="INNER MEMBRANE PROTEIN"/>
    <property type="match status" value="1"/>
</dbReference>
<dbReference type="EMBL" id="FNDS01000001">
    <property type="protein sequence ID" value="SDH35745.1"/>
    <property type="molecule type" value="Genomic_DNA"/>
</dbReference>